<feature type="chain" id="PRO_5032352457" evidence="1">
    <location>
        <begin position="19"/>
        <end position="153"/>
    </location>
</feature>
<evidence type="ECO:0000256" key="1">
    <source>
        <dbReference type="SAM" id="SignalP"/>
    </source>
</evidence>
<evidence type="ECO:0000313" key="2">
    <source>
        <dbReference type="EMBL" id="KAF7815352.1"/>
    </source>
</evidence>
<sequence>MMLLPWVKGKLYLRLLLALILPSWIGSIREKVKPMLPPSLLSTCHVFAESPQLEIEAKSLRVDRKRDILTNNALALLEYFFYNGIRKLQLENPSLQLGRANYGKEVFGDDIREGDLTDGQLAVRRGLVRFRPRSKRRFGTRLRKRSRPRLPRW</sequence>
<feature type="signal peptide" evidence="1">
    <location>
        <begin position="1"/>
        <end position="18"/>
    </location>
</feature>
<proteinExistence type="predicted"/>
<evidence type="ECO:0000313" key="3">
    <source>
        <dbReference type="Proteomes" id="UP000634136"/>
    </source>
</evidence>
<keyword evidence="3" id="KW-1185">Reference proteome</keyword>
<dbReference type="EMBL" id="JAAIUW010000009">
    <property type="protein sequence ID" value="KAF7815352.1"/>
    <property type="molecule type" value="Genomic_DNA"/>
</dbReference>
<reference evidence="2" key="1">
    <citation type="submission" date="2020-09" db="EMBL/GenBank/DDBJ databases">
        <title>Genome-Enabled Discovery of Anthraquinone Biosynthesis in Senna tora.</title>
        <authorList>
            <person name="Kang S.-H."/>
            <person name="Pandey R.P."/>
            <person name="Lee C.-M."/>
            <person name="Sim J.-S."/>
            <person name="Jeong J.-T."/>
            <person name="Choi B.-S."/>
            <person name="Jung M."/>
            <person name="Ginzburg D."/>
            <person name="Zhao K."/>
            <person name="Won S.Y."/>
            <person name="Oh T.-J."/>
            <person name="Yu Y."/>
            <person name="Kim N.-H."/>
            <person name="Lee O.R."/>
            <person name="Lee T.-H."/>
            <person name="Bashyal P."/>
            <person name="Kim T.-S."/>
            <person name="Lee W.-H."/>
            <person name="Kawkins C."/>
            <person name="Kim C.-K."/>
            <person name="Kim J.S."/>
            <person name="Ahn B.O."/>
            <person name="Rhee S.Y."/>
            <person name="Sohng J.K."/>
        </authorList>
    </citation>
    <scope>NUCLEOTIDE SEQUENCE</scope>
    <source>
        <tissue evidence="2">Leaf</tissue>
    </source>
</reference>
<gene>
    <name evidence="2" type="ORF">G2W53_029321</name>
</gene>
<keyword evidence="1" id="KW-0732">Signal</keyword>
<protein>
    <submittedName>
        <fullName evidence="2">Uncharacterized protein</fullName>
    </submittedName>
</protein>
<organism evidence="2 3">
    <name type="scientific">Senna tora</name>
    <dbReference type="NCBI Taxonomy" id="362788"/>
    <lineage>
        <taxon>Eukaryota</taxon>
        <taxon>Viridiplantae</taxon>
        <taxon>Streptophyta</taxon>
        <taxon>Embryophyta</taxon>
        <taxon>Tracheophyta</taxon>
        <taxon>Spermatophyta</taxon>
        <taxon>Magnoliopsida</taxon>
        <taxon>eudicotyledons</taxon>
        <taxon>Gunneridae</taxon>
        <taxon>Pentapetalae</taxon>
        <taxon>rosids</taxon>
        <taxon>fabids</taxon>
        <taxon>Fabales</taxon>
        <taxon>Fabaceae</taxon>
        <taxon>Caesalpinioideae</taxon>
        <taxon>Cassia clade</taxon>
        <taxon>Senna</taxon>
    </lineage>
</organism>
<comment type="caution">
    <text evidence="2">The sequence shown here is derived from an EMBL/GenBank/DDBJ whole genome shotgun (WGS) entry which is preliminary data.</text>
</comment>
<name>A0A834T512_9FABA</name>
<accession>A0A834T512</accession>
<dbReference type="AlphaFoldDB" id="A0A834T512"/>
<dbReference type="Proteomes" id="UP000634136">
    <property type="component" value="Unassembled WGS sequence"/>
</dbReference>